<sequence>MVNIGPLQTLLARICASLVIAGFLIRPATGCCVHLGNQWGMHALEQCSNDLTFEPQAPMVDLSACGCGSTSGEWLPATMDGAARKKANMKDLRSHTLPPSVCKGADGRVYLPVVEARRSINSLVDLALHPTAEISHGCPKRYHDGPRRFNLLERLYQAIRSPVARLSEQQTVLDPSRPPLAPEAAQGRGRTPSVVRLDEHQCPHHPPPQLRPA</sequence>
<protein>
    <submittedName>
        <fullName evidence="4">Uncharacterized protein</fullName>
    </submittedName>
</protein>
<accession>A0A6T6XVM6</accession>
<keyword evidence="2" id="KW-0732">Signal</keyword>
<feature type="chain" id="PRO_5035676749" evidence="2">
    <location>
        <begin position="31"/>
        <end position="213"/>
    </location>
</feature>
<organism evidence="4">
    <name type="scientific">Hemiselmis tepida</name>
    <dbReference type="NCBI Taxonomy" id="464990"/>
    <lineage>
        <taxon>Eukaryota</taxon>
        <taxon>Cryptophyceae</taxon>
        <taxon>Cryptomonadales</taxon>
        <taxon>Hemiselmidaceae</taxon>
        <taxon>Hemiselmis</taxon>
    </lineage>
</organism>
<dbReference type="EMBL" id="HBFN01035768">
    <property type="protein sequence ID" value="CAD8807061.1"/>
    <property type="molecule type" value="Transcribed_RNA"/>
</dbReference>
<evidence type="ECO:0000313" key="3">
    <source>
        <dbReference type="EMBL" id="CAD8807060.1"/>
    </source>
</evidence>
<evidence type="ECO:0000313" key="4">
    <source>
        <dbReference type="EMBL" id="CAD8807061.1"/>
    </source>
</evidence>
<dbReference type="EMBL" id="HBFN01035767">
    <property type="protein sequence ID" value="CAD8807060.1"/>
    <property type="molecule type" value="Transcribed_RNA"/>
</dbReference>
<evidence type="ECO:0000256" key="2">
    <source>
        <dbReference type="SAM" id="SignalP"/>
    </source>
</evidence>
<gene>
    <name evidence="3" type="ORF">HTEP1355_LOCUS20739</name>
    <name evidence="4" type="ORF">HTEP1355_LOCUS20740</name>
</gene>
<proteinExistence type="predicted"/>
<feature type="compositionally biased region" description="Pro residues" evidence="1">
    <location>
        <begin position="204"/>
        <end position="213"/>
    </location>
</feature>
<feature type="signal peptide" evidence="2">
    <location>
        <begin position="1"/>
        <end position="30"/>
    </location>
</feature>
<evidence type="ECO:0000256" key="1">
    <source>
        <dbReference type="SAM" id="MobiDB-lite"/>
    </source>
</evidence>
<reference evidence="4" key="1">
    <citation type="submission" date="2021-01" db="EMBL/GenBank/DDBJ databases">
        <authorList>
            <person name="Corre E."/>
            <person name="Pelletier E."/>
            <person name="Niang G."/>
            <person name="Scheremetjew M."/>
            <person name="Finn R."/>
            <person name="Kale V."/>
            <person name="Holt S."/>
            <person name="Cochrane G."/>
            <person name="Meng A."/>
            <person name="Brown T."/>
            <person name="Cohen L."/>
        </authorList>
    </citation>
    <scope>NUCLEOTIDE SEQUENCE</scope>
    <source>
        <strain evidence="4">CCMP443</strain>
    </source>
</reference>
<feature type="region of interest" description="Disordered" evidence="1">
    <location>
        <begin position="167"/>
        <end position="213"/>
    </location>
</feature>
<name>A0A6T6XVM6_9CRYP</name>
<dbReference type="AlphaFoldDB" id="A0A6T6XVM6"/>